<name>A0ABP8CEJ2_9FLAO</name>
<dbReference type="PANTHER" id="PTHR42693:SF42">
    <property type="entry name" value="ARYLSULFATASE G"/>
    <property type="match status" value="1"/>
</dbReference>
<keyword evidence="6" id="KW-0106">Calcium</keyword>
<keyword evidence="4" id="KW-0732">Signal</keyword>
<comment type="cofactor">
    <cofactor evidence="1">
        <name>Ca(2+)</name>
        <dbReference type="ChEBI" id="CHEBI:29108"/>
    </cofactor>
</comment>
<reference evidence="9" key="1">
    <citation type="journal article" date="2019" name="Int. J. Syst. Evol. Microbiol.">
        <title>The Global Catalogue of Microorganisms (GCM) 10K type strain sequencing project: providing services to taxonomists for standard genome sequencing and annotation.</title>
        <authorList>
            <consortium name="The Broad Institute Genomics Platform"/>
            <consortium name="The Broad Institute Genome Sequencing Center for Infectious Disease"/>
            <person name="Wu L."/>
            <person name="Ma J."/>
        </authorList>
    </citation>
    <scope>NUCLEOTIDE SEQUENCE [LARGE SCALE GENOMIC DNA]</scope>
    <source>
        <strain evidence="9">JCM 17630</strain>
    </source>
</reference>
<evidence type="ECO:0000256" key="4">
    <source>
        <dbReference type="ARBA" id="ARBA00022729"/>
    </source>
</evidence>
<proteinExistence type="inferred from homology"/>
<dbReference type="Gene3D" id="3.40.720.10">
    <property type="entry name" value="Alkaline Phosphatase, subunit A"/>
    <property type="match status" value="1"/>
</dbReference>
<dbReference type="Proteomes" id="UP001501496">
    <property type="component" value="Unassembled WGS sequence"/>
</dbReference>
<keyword evidence="9" id="KW-1185">Reference proteome</keyword>
<evidence type="ECO:0000256" key="1">
    <source>
        <dbReference type="ARBA" id="ARBA00001913"/>
    </source>
</evidence>
<keyword evidence="3" id="KW-0479">Metal-binding</keyword>
<dbReference type="InterPro" id="IPR017850">
    <property type="entry name" value="Alkaline_phosphatase_core_sf"/>
</dbReference>
<organism evidence="8 9">
    <name type="scientific">Postechiella marina</name>
    <dbReference type="NCBI Taxonomy" id="943941"/>
    <lineage>
        <taxon>Bacteria</taxon>
        <taxon>Pseudomonadati</taxon>
        <taxon>Bacteroidota</taxon>
        <taxon>Flavobacteriia</taxon>
        <taxon>Flavobacteriales</taxon>
        <taxon>Flavobacteriaceae</taxon>
        <taxon>Postechiella</taxon>
    </lineage>
</organism>
<evidence type="ECO:0000313" key="8">
    <source>
        <dbReference type="EMBL" id="GAA4238323.1"/>
    </source>
</evidence>
<evidence type="ECO:0000256" key="6">
    <source>
        <dbReference type="ARBA" id="ARBA00022837"/>
    </source>
</evidence>
<dbReference type="PANTHER" id="PTHR42693">
    <property type="entry name" value="ARYLSULFATASE FAMILY MEMBER"/>
    <property type="match status" value="1"/>
</dbReference>
<dbReference type="InterPro" id="IPR000917">
    <property type="entry name" value="Sulfatase_N"/>
</dbReference>
<dbReference type="CDD" id="cd16155">
    <property type="entry name" value="sulfatase_like"/>
    <property type="match status" value="1"/>
</dbReference>
<accession>A0ABP8CEJ2</accession>
<comment type="similarity">
    <text evidence="2">Belongs to the sulfatase family.</text>
</comment>
<gene>
    <name evidence="8" type="ORF">GCM10022291_28350</name>
</gene>
<keyword evidence="5" id="KW-0378">Hydrolase</keyword>
<dbReference type="SUPFAM" id="SSF53649">
    <property type="entry name" value="Alkaline phosphatase-like"/>
    <property type="match status" value="1"/>
</dbReference>
<evidence type="ECO:0000256" key="2">
    <source>
        <dbReference type="ARBA" id="ARBA00008779"/>
    </source>
</evidence>
<evidence type="ECO:0000256" key="3">
    <source>
        <dbReference type="ARBA" id="ARBA00022723"/>
    </source>
</evidence>
<dbReference type="PROSITE" id="PS51257">
    <property type="entry name" value="PROKAR_LIPOPROTEIN"/>
    <property type="match status" value="1"/>
</dbReference>
<dbReference type="Pfam" id="PF00884">
    <property type="entry name" value="Sulfatase"/>
    <property type="match status" value="1"/>
</dbReference>
<protein>
    <submittedName>
        <fullName evidence="8">Sulfatase-like hydrolase/transferase</fullName>
    </submittedName>
</protein>
<evidence type="ECO:0000313" key="9">
    <source>
        <dbReference type="Proteomes" id="UP001501496"/>
    </source>
</evidence>
<evidence type="ECO:0000259" key="7">
    <source>
        <dbReference type="Pfam" id="PF00884"/>
    </source>
</evidence>
<dbReference type="InterPro" id="IPR050738">
    <property type="entry name" value="Sulfatase"/>
</dbReference>
<dbReference type="EMBL" id="BAABCA010000006">
    <property type="protein sequence ID" value="GAA4238323.1"/>
    <property type="molecule type" value="Genomic_DNA"/>
</dbReference>
<feature type="domain" description="Sulfatase N-terminal" evidence="7">
    <location>
        <begin position="28"/>
        <end position="395"/>
    </location>
</feature>
<dbReference type="RefSeq" id="WP_344788963.1">
    <property type="nucleotide sequence ID" value="NZ_BAABCA010000006.1"/>
</dbReference>
<comment type="caution">
    <text evidence="8">The sequence shown here is derived from an EMBL/GenBank/DDBJ whole genome shotgun (WGS) entry which is preliminary data.</text>
</comment>
<sequence length="504" mass="57751">MKNIIALTLIALLFSCKEENKAEKKQDPNIVFIFADDMTYTAINALGNTEIQTPNLDRLSNQGTTFTHTFNMGGWNGAICAASRAMINSGRSLWEVNQFRKNWVKNKELDKTWSKLMEAKGYDTYMTGKWHVDVHPTKIFNNVAHVRGGMPGDAWEHSKMVKKFKELKGTNINPSTIMPVGYNRPLSENDTTWNPADKKFGGFWEGGKHWSEIIKDDAFNFIDKAEKSDNPFFMYLAFNAPHDPRQAPQEFLDKYPLDKISLPKSWLPEYPYKDDMGCGPNLRDEALAPFPRTEYATKVHIKEYYAIITHLDEQIGKILDRLEATGKMDNTYIIFTADHGLSVGRHGLIGKQSQFDHSIRAPFMISGPTIPKDKKVKEDIYIQDAMATTLELAGIEKPEYVFFNSVLDLATGKQTKGNYDAIYNGYIDLQRMIRKDGYKLIVYPKIEKVLLYDLNNDPEEMHDLSEDDAYKTKVNDMFKDLIKLQKDMNDPLDISPIYNKIKTI</sequence>
<evidence type="ECO:0000256" key="5">
    <source>
        <dbReference type="ARBA" id="ARBA00022801"/>
    </source>
</evidence>